<keyword evidence="4" id="KW-0998">Cell outer membrane</keyword>
<dbReference type="Pfam" id="PF04390">
    <property type="entry name" value="LptE"/>
    <property type="match status" value="1"/>
</dbReference>
<dbReference type="EMBL" id="CP098827">
    <property type="protein sequence ID" value="XBO69375.1"/>
    <property type="molecule type" value="Genomic_DNA"/>
</dbReference>
<evidence type="ECO:0000256" key="3">
    <source>
        <dbReference type="ARBA" id="ARBA00023139"/>
    </source>
</evidence>
<dbReference type="AlphaFoldDB" id="A0AAU7KD03"/>
<dbReference type="PANTHER" id="PTHR38098:SF1">
    <property type="entry name" value="LPS-ASSEMBLY LIPOPROTEIN LPTE"/>
    <property type="match status" value="1"/>
</dbReference>
<dbReference type="PROSITE" id="PS51257">
    <property type="entry name" value="PROKAR_LIPOPROTEIN"/>
    <property type="match status" value="1"/>
</dbReference>
<organism evidence="6">
    <name type="scientific">Halomonas sp. RT37</name>
    <dbReference type="NCBI Taxonomy" id="2950872"/>
    <lineage>
        <taxon>Bacteria</taxon>
        <taxon>Pseudomonadati</taxon>
        <taxon>Pseudomonadota</taxon>
        <taxon>Gammaproteobacteria</taxon>
        <taxon>Oceanospirillales</taxon>
        <taxon>Halomonadaceae</taxon>
        <taxon>Halomonas</taxon>
    </lineage>
</organism>
<keyword evidence="1" id="KW-0732">Signal</keyword>
<keyword evidence="5 6" id="KW-0449">Lipoprotein</keyword>
<name>A0AAU7KD03_9GAMM</name>
<dbReference type="GO" id="GO:0019867">
    <property type="term" value="C:outer membrane"/>
    <property type="evidence" value="ECO:0007669"/>
    <property type="project" value="InterPro"/>
</dbReference>
<keyword evidence="3" id="KW-0564">Palmitate</keyword>
<proteinExistence type="predicted"/>
<dbReference type="GO" id="GO:0043165">
    <property type="term" value="P:Gram-negative-bacterium-type cell outer membrane assembly"/>
    <property type="evidence" value="ECO:0007669"/>
    <property type="project" value="InterPro"/>
</dbReference>
<evidence type="ECO:0000313" key="6">
    <source>
        <dbReference type="EMBL" id="XBO69375.1"/>
    </source>
</evidence>
<accession>A0AAU7KD03</accession>
<evidence type="ECO:0000256" key="4">
    <source>
        <dbReference type="ARBA" id="ARBA00023237"/>
    </source>
</evidence>
<dbReference type="GO" id="GO:0001530">
    <property type="term" value="F:lipopolysaccharide binding"/>
    <property type="evidence" value="ECO:0007669"/>
    <property type="project" value="TreeGrafter"/>
</dbReference>
<evidence type="ECO:0000256" key="2">
    <source>
        <dbReference type="ARBA" id="ARBA00023136"/>
    </source>
</evidence>
<sequence>MQRRHFLGLTLASGAALLLAGCGFHLRGVGGEVLSLDSLALDGADTPFAEQLTKRLESLGTRVDETASLRLNLGGEDVSIRQVGVLDTGSQDQQLVLRIPYSIQRASDGAYLADRQAVEVLEEFSITDDNLLSQDELRTDALENARREAVRQMIDRLRAIEEA</sequence>
<dbReference type="PANTHER" id="PTHR38098">
    <property type="entry name" value="LPS-ASSEMBLY LIPOPROTEIN LPTE"/>
    <property type="match status" value="1"/>
</dbReference>
<dbReference type="GO" id="GO:1990351">
    <property type="term" value="C:transporter complex"/>
    <property type="evidence" value="ECO:0007669"/>
    <property type="project" value="TreeGrafter"/>
</dbReference>
<evidence type="ECO:0000256" key="5">
    <source>
        <dbReference type="ARBA" id="ARBA00023288"/>
    </source>
</evidence>
<dbReference type="GO" id="GO:0015920">
    <property type="term" value="P:lipopolysaccharide transport"/>
    <property type="evidence" value="ECO:0007669"/>
    <property type="project" value="TreeGrafter"/>
</dbReference>
<gene>
    <name evidence="6" type="primary">lptE</name>
    <name evidence="6" type="ORF">NFG58_12115</name>
</gene>
<dbReference type="RefSeq" id="WP_253551926.1">
    <property type="nucleotide sequence ID" value="NZ_CP098827.1"/>
</dbReference>
<dbReference type="InterPro" id="IPR007485">
    <property type="entry name" value="LPS_assembly_LptE"/>
</dbReference>
<dbReference type="Gene3D" id="3.30.160.150">
    <property type="entry name" value="Lipoprotein like domain"/>
    <property type="match status" value="1"/>
</dbReference>
<keyword evidence="2" id="KW-0472">Membrane</keyword>
<protein>
    <submittedName>
        <fullName evidence="6">LPS assembly lipoprotein LptE</fullName>
    </submittedName>
</protein>
<reference evidence="6" key="1">
    <citation type="submission" date="2022-06" db="EMBL/GenBank/DDBJ databases">
        <title>A novel DMS-producing enzyme.</title>
        <authorList>
            <person name="Zhang Y."/>
        </authorList>
    </citation>
    <scope>NUCLEOTIDE SEQUENCE</scope>
    <source>
        <strain evidence="6">RT37</strain>
    </source>
</reference>
<evidence type="ECO:0000256" key="1">
    <source>
        <dbReference type="ARBA" id="ARBA00022729"/>
    </source>
</evidence>